<dbReference type="EMBL" id="JACHXF010000015">
    <property type="protein sequence ID" value="MBB3098625.1"/>
    <property type="molecule type" value="Genomic_DNA"/>
</dbReference>
<reference evidence="1 2" key="1">
    <citation type="submission" date="2020-08" db="EMBL/GenBank/DDBJ databases">
        <title>Genomic Encyclopedia of Type Strains, Phase III (KMG-III): the genomes of soil and plant-associated and newly described type strains.</title>
        <authorList>
            <person name="Whitman W."/>
        </authorList>
    </citation>
    <scope>NUCLEOTIDE SEQUENCE [LARGE SCALE GENOMIC DNA]</scope>
    <source>
        <strain evidence="1 2">CECT 3287</strain>
    </source>
</reference>
<sequence length="274" mass="30313">MGLFRTAELDPALADVLATSHRRARKALAKGQDGVHKAVRPGERIVAVTVDDLECLWTIVVTEQRLLTMTRGGEILVRETPIAEVPGATVEHGKHYSVLVLDRMSLRLHFENRAEAGALAKQINELVVASRPRTIPALHPGLYATLLSRAGVPETAVNRARLAERTAVVLGAQAVAMTAQFGDPDAFAEFTHLFARVTPGREQQRADDMISWLWEWHPLTHQTLTRQLATWQDGLLQPDSFLTAAAGGEIPPWSDGPGDDTETWRVVYRRNQRT</sequence>
<protein>
    <submittedName>
        <fullName evidence="1">Uncharacterized protein</fullName>
    </submittedName>
</protein>
<organism evidence="1 2">
    <name type="scientific">Actinoplanes campanulatus</name>
    <dbReference type="NCBI Taxonomy" id="113559"/>
    <lineage>
        <taxon>Bacteria</taxon>
        <taxon>Bacillati</taxon>
        <taxon>Actinomycetota</taxon>
        <taxon>Actinomycetes</taxon>
        <taxon>Micromonosporales</taxon>
        <taxon>Micromonosporaceae</taxon>
        <taxon>Actinoplanes</taxon>
    </lineage>
</organism>
<proteinExistence type="predicted"/>
<evidence type="ECO:0000313" key="2">
    <source>
        <dbReference type="Proteomes" id="UP000590749"/>
    </source>
</evidence>
<name>A0A7W5AM27_9ACTN</name>
<dbReference type="AlphaFoldDB" id="A0A7W5AM27"/>
<evidence type="ECO:0000313" key="1">
    <source>
        <dbReference type="EMBL" id="MBB3098625.1"/>
    </source>
</evidence>
<dbReference type="RefSeq" id="WP_183224696.1">
    <property type="nucleotide sequence ID" value="NZ_BMPW01000017.1"/>
</dbReference>
<dbReference type="Proteomes" id="UP000590749">
    <property type="component" value="Unassembled WGS sequence"/>
</dbReference>
<gene>
    <name evidence="1" type="ORF">FHR83_006324</name>
</gene>
<keyword evidence="2" id="KW-1185">Reference proteome</keyword>
<comment type="caution">
    <text evidence="1">The sequence shown here is derived from an EMBL/GenBank/DDBJ whole genome shotgun (WGS) entry which is preliminary data.</text>
</comment>
<accession>A0A7W5AM27</accession>